<evidence type="ECO:0000256" key="6">
    <source>
        <dbReference type="ARBA" id="ARBA00022989"/>
    </source>
</evidence>
<evidence type="ECO:0000256" key="2">
    <source>
        <dbReference type="ARBA" id="ARBA00010617"/>
    </source>
</evidence>
<keyword evidence="13" id="KW-1185">Reference proteome</keyword>
<comment type="similarity">
    <text evidence="2 11">Belongs to the cytochrome P450 family.</text>
</comment>
<protein>
    <recommendedName>
        <fullName evidence="14">Cytochrome P450</fullName>
    </recommendedName>
</protein>
<evidence type="ECO:0000256" key="7">
    <source>
        <dbReference type="ARBA" id="ARBA00023002"/>
    </source>
</evidence>
<dbReference type="GO" id="GO:0033075">
    <property type="term" value="P:isoquinoline alkaloid biosynthetic process"/>
    <property type="evidence" value="ECO:0007669"/>
    <property type="project" value="UniProtKB-ARBA"/>
</dbReference>
<dbReference type="Pfam" id="PF00067">
    <property type="entry name" value="p450"/>
    <property type="match status" value="1"/>
</dbReference>
<evidence type="ECO:0000313" key="13">
    <source>
        <dbReference type="Proteomes" id="UP001177140"/>
    </source>
</evidence>
<feature type="binding site" description="axial binding residue" evidence="10">
    <location>
        <position position="492"/>
    </location>
    <ligand>
        <name>heme</name>
        <dbReference type="ChEBI" id="CHEBI:30413"/>
    </ligand>
    <ligandPart>
        <name>Fe</name>
        <dbReference type="ChEBI" id="CHEBI:18248"/>
    </ligandPart>
</feature>
<organism evidence="12 13">
    <name type="scientific">Papaver nudicaule</name>
    <name type="common">Iceland poppy</name>
    <dbReference type="NCBI Taxonomy" id="74823"/>
    <lineage>
        <taxon>Eukaryota</taxon>
        <taxon>Viridiplantae</taxon>
        <taxon>Streptophyta</taxon>
        <taxon>Embryophyta</taxon>
        <taxon>Tracheophyta</taxon>
        <taxon>Spermatophyta</taxon>
        <taxon>Magnoliopsida</taxon>
        <taxon>Ranunculales</taxon>
        <taxon>Papaveraceae</taxon>
        <taxon>Papaveroideae</taxon>
        <taxon>Papaver</taxon>
    </lineage>
</organism>
<proteinExistence type="inferred from homology"/>
<dbReference type="Proteomes" id="UP001177140">
    <property type="component" value="Unassembled WGS sequence"/>
</dbReference>
<evidence type="ECO:0000256" key="9">
    <source>
        <dbReference type="ARBA" id="ARBA00023136"/>
    </source>
</evidence>
<comment type="cofactor">
    <cofactor evidence="10">
        <name>heme</name>
        <dbReference type="ChEBI" id="CHEBI:30413"/>
    </cofactor>
</comment>
<dbReference type="PANTHER" id="PTHR47944">
    <property type="entry name" value="CYTOCHROME P450 98A9"/>
    <property type="match status" value="1"/>
</dbReference>
<evidence type="ECO:0000256" key="5">
    <source>
        <dbReference type="ARBA" id="ARBA00022723"/>
    </source>
</evidence>
<dbReference type="GO" id="GO:0020037">
    <property type="term" value="F:heme binding"/>
    <property type="evidence" value="ECO:0007669"/>
    <property type="project" value="InterPro"/>
</dbReference>
<dbReference type="InterPro" id="IPR001128">
    <property type="entry name" value="Cyt_P450"/>
</dbReference>
<dbReference type="GO" id="GO:0005506">
    <property type="term" value="F:iron ion binding"/>
    <property type="evidence" value="ECO:0007669"/>
    <property type="project" value="InterPro"/>
</dbReference>
<keyword evidence="5 10" id="KW-0479">Metal-binding</keyword>
<name>A0AA41VUG0_PAPNU</name>
<dbReference type="InterPro" id="IPR002401">
    <property type="entry name" value="Cyt_P450_E_grp-I"/>
</dbReference>
<dbReference type="GO" id="GO:0016020">
    <property type="term" value="C:membrane"/>
    <property type="evidence" value="ECO:0007669"/>
    <property type="project" value="UniProtKB-SubCell"/>
</dbReference>
<keyword evidence="7 11" id="KW-0560">Oxidoreductase</keyword>
<evidence type="ECO:0008006" key="14">
    <source>
        <dbReference type="Google" id="ProtNLM"/>
    </source>
</evidence>
<evidence type="ECO:0000256" key="11">
    <source>
        <dbReference type="RuleBase" id="RU000461"/>
    </source>
</evidence>
<dbReference type="SUPFAM" id="SSF48264">
    <property type="entry name" value="Cytochrome P450"/>
    <property type="match status" value="1"/>
</dbReference>
<sequence>MANKNPFSNITTLMLDFSTSHLTKILHLLVTVLFAFAIKYGLHAHRKRSSLSASAPLPPGPAPWPIVGCLPKLLFNKPAFRWILSLMKEMNTEIVCIRLGNVNVISIASPELAREFFIKQDSVFASRPIVMGTKCLTRGFLTCGLVPPGDQWKKMKRVLTSELISPVVHKWLLQKRNEEANNLVSFLYSQCMKNSVNGGAVVDVRLVTRHYVSNVIRKMVFNQRYFGEGRKDGGPGLEELEHVNSIFTILSLYYSFCVSDFLPCLRWFDFEGHEKLLNKTMRVIDKYHDPIIEERIQQWRDRKDEIMMQNKEPADLLDVLISLEVDGKPLLSTEEIKAQISELFQAGIDNPPNMFEWVVAEMINQPDVLRKAVEEIDTVVGKDCLVQESDLPRLNYVKACAKEAFRLHPLSSSNLPHISNSDTIVGGYFIPKDSHVMVNRYALRRNPRLWDEPLKFKPERHFRTDQGGSVTTVDLAEPDLKFILFGVGRRACPGIQLGSVISIMLLARLLQAFDWSAPPNAPSMIDLSESINSHAMAKPLFVHAKPRLPLHVYTTAKL</sequence>
<dbReference type="GO" id="GO:0016717">
    <property type="term" value="F:oxidoreductase activity, acting on paired donors, with oxidation of a pair of donors resulting in the reduction of molecular oxygen to two molecules of water"/>
    <property type="evidence" value="ECO:0007669"/>
    <property type="project" value="UniProtKB-ARBA"/>
</dbReference>
<keyword evidence="9" id="KW-0472">Membrane</keyword>
<keyword evidence="6" id="KW-1133">Transmembrane helix</keyword>
<accession>A0AA41VUG0</accession>
<comment type="subcellular location">
    <subcellularLocation>
        <location evidence="1">Membrane</location>
        <topology evidence="1">Single-pass membrane protein</topology>
    </subcellularLocation>
</comment>
<keyword evidence="4" id="KW-0812">Transmembrane</keyword>
<dbReference type="PANTHER" id="PTHR47944:SF19">
    <property type="entry name" value="CYTOCHROME P450 77A4"/>
    <property type="match status" value="1"/>
</dbReference>
<evidence type="ECO:0000256" key="1">
    <source>
        <dbReference type="ARBA" id="ARBA00004167"/>
    </source>
</evidence>
<evidence type="ECO:0000313" key="12">
    <source>
        <dbReference type="EMBL" id="MCL7047408.1"/>
    </source>
</evidence>
<dbReference type="GO" id="GO:0004497">
    <property type="term" value="F:monooxygenase activity"/>
    <property type="evidence" value="ECO:0007669"/>
    <property type="project" value="UniProtKB-KW"/>
</dbReference>
<evidence type="ECO:0000256" key="10">
    <source>
        <dbReference type="PIRSR" id="PIRSR602401-1"/>
    </source>
</evidence>
<evidence type="ECO:0000256" key="8">
    <source>
        <dbReference type="ARBA" id="ARBA00023004"/>
    </source>
</evidence>
<dbReference type="AlphaFoldDB" id="A0AA41VUG0"/>
<dbReference type="PROSITE" id="PS00086">
    <property type="entry name" value="CYTOCHROME_P450"/>
    <property type="match status" value="1"/>
</dbReference>
<dbReference type="InterPro" id="IPR017972">
    <property type="entry name" value="Cyt_P450_CS"/>
</dbReference>
<keyword evidence="3 10" id="KW-0349">Heme</keyword>
<evidence type="ECO:0000256" key="4">
    <source>
        <dbReference type="ARBA" id="ARBA00022692"/>
    </source>
</evidence>
<dbReference type="PRINTS" id="PR00463">
    <property type="entry name" value="EP450I"/>
</dbReference>
<dbReference type="Gene3D" id="1.10.630.10">
    <property type="entry name" value="Cytochrome P450"/>
    <property type="match status" value="1"/>
</dbReference>
<comment type="caution">
    <text evidence="12">The sequence shown here is derived from an EMBL/GenBank/DDBJ whole genome shotgun (WGS) entry which is preliminary data.</text>
</comment>
<gene>
    <name evidence="12" type="ORF">MKW94_003571</name>
</gene>
<keyword evidence="11" id="KW-0503">Monooxygenase</keyword>
<reference evidence="12" key="1">
    <citation type="submission" date="2022-03" db="EMBL/GenBank/DDBJ databases">
        <title>A functionally conserved STORR gene fusion in Papaver species that diverged 16.8 million years ago.</title>
        <authorList>
            <person name="Catania T."/>
        </authorList>
    </citation>
    <scope>NUCLEOTIDE SEQUENCE</scope>
    <source>
        <strain evidence="12">S-191538</strain>
    </source>
</reference>
<evidence type="ECO:0000256" key="3">
    <source>
        <dbReference type="ARBA" id="ARBA00022617"/>
    </source>
</evidence>
<dbReference type="EMBL" id="JAJJMA010292477">
    <property type="protein sequence ID" value="MCL7047408.1"/>
    <property type="molecule type" value="Genomic_DNA"/>
</dbReference>
<dbReference type="InterPro" id="IPR036396">
    <property type="entry name" value="Cyt_P450_sf"/>
</dbReference>
<keyword evidence="8 10" id="KW-0408">Iron</keyword>